<dbReference type="EMBL" id="QKNX01000004">
    <property type="protein sequence ID" value="TKR25217.1"/>
    <property type="molecule type" value="Genomic_DNA"/>
</dbReference>
<feature type="transmembrane region" description="Helical" evidence="1">
    <location>
        <begin position="96"/>
        <end position="117"/>
    </location>
</feature>
<dbReference type="AlphaFoldDB" id="A0A4U5JCB7"/>
<gene>
    <name evidence="2" type="ORF">DM868_10605</name>
</gene>
<feature type="transmembrane region" description="Helical" evidence="1">
    <location>
        <begin position="229"/>
        <end position="248"/>
    </location>
</feature>
<sequence>MPSLEWSIDASTSRPLRTVAHLSPAALGGALLLVLGAGLVFVVTNPTVLFSGPGLVLLLLLVIGGPFSLAYLWPMLTDPEQRPSTAEFAGAEGFPFSVRSVSIAAASGAVVILGLVVVGVPFEVVYWLVVVCVFSPILVAMATTRGELDGEGLAINRTEVPLARLRRVRSARLGDHTVVWLSYVERTGLFVPRLFVVPRSKREAVLDRLDAGVDADPAIEPPDRAVQTVLLIGGALFLGVAALASVSIDEPAIRLYAAVVLGGIGAALGLAGWRGI</sequence>
<proteinExistence type="predicted"/>
<keyword evidence="1" id="KW-0472">Membrane</keyword>
<evidence type="ECO:0008006" key="4">
    <source>
        <dbReference type="Google" id="ProtNLM"/>
    </source>
</evidence>
<accession>A0A4U5JCB7</accession>
<evidence type="ECO:0000313" key="3">
    <source>
        <dbReference type="Proteomes" id="UP000308037"/>
    </source>
</evidence>
<feature type="transmembrane region" description="Helical" evidence="1">
    <location>
        <begin position="255"/>
        <end position="273"/>
    </location>
</feature>
<keyword evidence="1" id="KW-0812">Transmembrane</keyword>
<feature type="transmembrane region" description="Helical" evidence="1">
    <location>
        <begin position="124"/>
        <end position="143"/>
    </location>
</feature>
<dbReference type="RefSeq" id="WP_137276856.1">
    <property type="nucleotide sequence ID" value="NZ_QKNX01000004.1"/>
</dbReference>
<evidence type="ECO:0000313" key="2">
    <source>
        <dbReference type="EMBL" id="TKR25217.1"/>
    </source>
</evidence>
<protein>
    <recommendedName>
        <fullName evidence="4">PH domain-containing protein</fullName>
    </recommendedName>
</protein>
<evidence type="ECO:0000256" key="1">
    <source>
        <dbReference type="SAM" id="Phobius"/>
    </source>
</evidence>
<organism evidence="2 3">
    <name type="scientific">Natronomonas salsuginis</name>
    <dbReference type="NCBI Taxonomy" id="2217661"/>
    <lineage>
        <taxon>Archaea</taxon>
        <taxon>Methanobacteriati</taxon>
        <taxon>Methanobacteriota</taxon>
        <taxon>Stenosarchaea group</taxon>
        <taxon>Halobacteria</taxon>
        <taxon>Halobacteriales</taxon>
        <taxon>Natronomonadaceae</taxon>
        <taxon>Natronomonas</taxon>
    </lineage>
</organism>
<comment type="caution">
    <text evidence="2">The sequence shown here is derived from an EMBL/GenBank/DDBJ whole genome shotgun (WGS) entry which is preliminary data.</text>
</comment>
<name>A0A4U5JCB7_9EURY</name>
<feature type="transmembrane region" description="Helical" evidence="1">
    <location>
        <begin position="55"/>
        <end position="76"/>
    </location>
</feature>
<dbReference type="Proteomes" id="UP000308037">
    <property type="component" value="Unassembled WGS sequence"/>
</dbReference>
<dbReference type="OrthoDB" id="275827at2157"/>
<keyword evidence="1" id="KW-1133">Transmembrane helix</keyword>
<feature type="transmembrane region" description="Helical" evidence="1">
    <location>
        <begin position="20"/>
        <end position="43"/>
    </location>
</feature>
<keyword evidence="3" id="KW-1185">Reference proteome</keyword>
<reference evidence="2 3" key="1">
    <citation type="submission" date="2019-04" db="EMBL/GenBank/DDBJ databases">
        <title>Natronomonas sp. F20-122 a newhaloarchaeon isolated from a saline saltern of Isla Bacuta, Huelva, Spain.</title>
        <authorList>
            <person name="Duran-Viseras A."/>
            <person name="Sanchez-Porro C."/>
            <person name="Ventosa A."/>
        </authorList>
    </citation>
    <scope>NUCLEOTIDE SEQUENCE [LARGE SCALE GENOMIC DNA]</scope>
    <source>
        <strain evidence="2 3">F20-122</strain>
    </source>
</reference>